<dbReference type="Proteomes" id="UP000013827">
    <property type="component" value="Unassembled WGS sequence"/>
</dbReference>
<evidence type="ECO:0000256" key="1">
    <source>
        <dbReference type="SAM" id="Phobius"/>
    </source>
</evidence>
<keyword evidence="1" id="KW-0812">Transmembrane</keyword>
<proteinExistence type="predicted"/>
<keyword evidence="3" id="KW-1185">Reference proteome</keyword>
<evidence type="ECO:0000313" key="2">
    <source>
        <dbReference type="EnsemblProtists" id="EOD21125"/>
    </source>
</evidence>
<dbReference type="GeneID" id="17266672"/>
<feature type="transmembrane region" description="Helical" evidence="1">
    <location>
        <begin position="71"/>
        <end position="91"/>
    </location>
</feature>
<keyword evidence="1" id="KW-0472">Membrane</keyword>
<evidence type="ECO:0000313" key="3">
    <source>
        <dbReference type="Proteomes" id="UP000013827"/>
    </source>
</evidence>
<sequence length="274" mass="29838">MTAARLLRSCVETLVSFVFTPALQLILLPFYVLLGSPPIALGLCSSDAAVGVPPAFLAWRRLPYLIPMVLFVDLPIAILFSATNLIELLFLRNPLILTIYSLCRSASRLPYRQLTSPMSTKNSTPCPSVPVPSHEYIARRRLEAAPAAMQMQRDDQFVPCFPPDTESGLHARERPRANTIDGARYREHASVWAALEGDGDKATAELSAATAALNAARTDEDVDAAKDAESTASAALKCYFTSALVETLGEPESAVRTSLRNVLKTAFKKKKTTN</sequence>
<protein>
    <submittedName>
        <fullName evidence="2">Uncharacterized protein</fullName>
    </submittedName>
</protein>
<reference evidence="2" key="2">
    <citation type="submission" date="2024-10" db="UniProtKB">
        <authorList>
            <consortium name="EnsemblProtists"/>
        </authorList>
    </citation>
    <scope>IDENTIFICATION</scope>
</reference>
<organism evidence="2 3">
    <name type="scientific">Emiliania huxleyi (strain CCMP1516)</name>
    <dbReference type="NCBI Taxonomy" id="280463"/>
    <lineage>
        <taxon>Eukaryota</taxon>
        <taxon>Haptista</taxon>
        <taxon>Haptophyta</taxon>
        <taxon>Prymnesiophyceae</taxon>
        <taxon>Isochrysidales</taxon>
        <taxon>Noelaerhabdaceae</taxon>
        <taxon>Emiliania</taxon>
    </lineage>
</organism>
<name>A0A0D3JC90_EMIH1</name>
<feature type="transmembrane region" description="Helical" evidence="1">
    <location>
        <begin position="12"/>
        <end position="33"/>
    </location>
</feature>
<dbReference type="RefSeq" id="XP_005773554.1">
    <property type="nucleotide sequence ID" value="XM_005773497.1"/>
</dbReference>
<dbReference type="KEGG" id="ehx:EMIHUDRAFT_117362"/>
<reference evidence="3" key="1">
    <citation type="journal article" date="2013" name="Nature">
        <title>Pan genome of the phytoplankton Emiliania underpins its global distribution.</title>
        <authorList>
            <person name="Read B.A."/>
            <person name="Kegel J."/>
            <person name="Klute M.J."/>
            <person name="Kuo A."/>
            <person name="Lefebvre S.C."/>
            <person name="Maumus F."/>
            <person name="Mayer C."/>
            <person name="Miller J."/>
            <person name="Monier A."/>
            <person name="Salamov A."/>
            <person name="Young J."/>
            <person name="Aguilar M."/>
            <person name="Claverie J.M."/>
            <person name="Frickenhaus S."/>
            <person name="Gonzalez K."/>
            <person name="Herman E.K."/>
            <person name="Lin Y.C."/>
            <person name="Napier J."/>
            <person name="Ogata H."/>
            <person name="Sarno A.F."/>
            <person name="Shmutz J."/>
            <person name="Schroeder D."/>
            <person name="de Vargas C."/>
            <person name="Verret F."/>
            <person name="von Dassow P."/>
            <person name="Valentin K."/>
            <person name="Van de Peer Y."/>
            <person name="Wheeler G."/>
            <person name="Dacks J.B."/>
            <person name="Delwiche C.F."/>
            <person name="Dyhrman S.T."/>
            <person name="Glockner G."/>
            <person name="John U."/>
            <person name="Richards T."/>
            <person name="Worden A.Z."/>
            <person name="Zhang X."/>
            <person name="Grigoriev I.V."/>
            <person name="Allen A.E."/>
            <person name="Bidle K."/>
            <person name="Borodovsky M."/>
            <person name="Bowler C."/>
            <person name="Brownlee C."/>
            <person name="Cock J.M."/>
            <person name="Elias M."/>
            <person name="Gladyshev V.N."/>
            <person name="Groth M."/>
            <person name="Guda C."/>
            <person name="Hadaegh A."/>
            <person name="Iglesias-Rodriguez M.D."/>
            <person name="Jenkins J."/>
            <person name="Jones B.M."/>
            <person name="Lawson T."/>
            <person name="Leese F."/>
            <person name="Lindquist E."/>
            <person name="Lobanov A."/>
            <person name="Lomsadze A."/>
            <person name="Malik S.B."/>
            <person name="Marsh M.E."/>
            <person name="Mackinder L."/>
            <person name="Mock T."/>
            <person name="Mueller-Roeber B."/>
            <person name="Pagarete A."/>
            <person name="Parker M."/>
            <person name="Probert I."/>
            <person name="Quesneville H."/>
            <person name="Raines C."/>
            <person name="Rensing S.A."/>
            <person name="Riano-Pachon D.M."/>
            <person name="Richier S."/>
            <person name="Rokitta S."/>
            <person name="Shiraiwa Y."/>
            <person name="Soanes D.M."/>
            <person name="van der Giezen M."/>
            <person name="Wahlund T.M."/>
            <person name="Williams B."/>
            <person name="Wilson W."/>
            <person name="Wolfe G."/>
            <person name="Wurch L.L."/>
        </authorList>
    </citation>
    <scope>NUCLEOTIDE SEQUENCE</scope>
</reference>
<keyword evidence="1" id="KW-1133">Transmembrane helix</keyword>
<dbReference type="EnsemblProtists" id="EOD21125">
    <property type="protein sequence ID" value="EOD21125"/>
    <property type="gene ID" value="EMIHUDRAFT_117362"/>
</dbReference>
<dbReference type="HOGENOM" id="CLU_1017179_0_0_1"/>
<accession>A0A0D3JC90</accession>
<dbReference type="PaxDb" id="2903-EOD21125"/>
<dbReference type="AlphaFoldDB" id="A0A0D3JC90"/>